<protein>
    <recommendedName>
        <fullName evidence="4">DUF1656 domain-containing protein</fullName>
    </recommendedName>
</protein>
<reference evidence="2" key="1">
    <citation type="submission" date="2020-09" db="EMBL/GenBank/DDBJ databases">
        <title>A novel bacterium of genus Bacillus, isolated from South China Sea.</title>
        <authorList>
            <person name="Huang H."/>
            <person name="Mo K."/>
            <person name="Hu Y."/>
        </authorList>
    </citation>
    <scope>NUCLEOTIDE SEQUENCE</scope>
    <source>
        <strain evidence="2">IB182487</strain>
    </source>
</reference>
<feature type="transmembrane region" description="Helical" evidence="1">
    <location>
        <begin position="46"/>
        <end position="66"/>
    </location>
</feature>
<dbReference type="RefSeq" id="WP_191162896.1">
    <property type="nucleotide sequence ID" value="NZ_JACXAI010000068.1"/>
</dbReference>
<evidence type="ECO:0000256" key="1">
    <source>
        <dbReference type="SAM" id="Phobius"/>
    </source>
</evidence>
<keyword evidence="3" id="KW-1185">Reference proteome</keyword>
<dbReference type="EMBL" id="JACXAI010000068">
    <property type="protein sequence ID" value="MBD1383591.1"/>
    <property type="molecule type" value="Genomic_DNA"/>
</dbReference>
<feature type="transmembrane region" description="Helical" evidence="1">
    <location>
        <begin position="12"/>
        <end position="34"/>
    </location>
</feature>
<dbReference type="Proteomes" id="UP000626844">
    <property type="component" value="Unassembled WGS sequence"/>
</dbReference>
<keyword evidence="1" id="KW-0472">Membrane</keyword>
<name>A0A926NLI0_9BACI</name>
<accession>A0A926NLI0</accession>
<keyword evidence="1" id="KW-0812">Transmembrane</keyword>
<keyword evidence="1" id="KW-1133">Transmembrane helix</keyword>
<sequence>MGPTYITYTMPILVAWIGVFLIMFIIARIFSLLGKVKWSPFAKTTWKTDFCISLGIATLFTFLPSLL</sequence>
<proteinExistence type="predicted"/>
<comment type="caution">
    <text evidence="2">The sequence shown here is derived from an EMBL/GenBank/DDBJ whole genome shotgun (WGS) entry which is preliminary data.</text>
</comment>
<dbReference type="AlphaFoldDB" id="A0A926NLI0"/>
<gene>
    <name evidence="2" type="ORF">IC621_25865</name>
</gene>
<evidence type="ECO:0000313" key="3">
    <source>
        <dbReference type="Proteomes" id="UP000626844"/>
    </source>
</evidence>
<organism evidence="2 3">
    <name type="scientific">Metabacillus arenae</name>
    <dbReference type="NCBI Taxonomy" id="2771434"/>
    <lineage>
        <taxon>Bacteria</taxon>
        <taxon>Bacillati</taxon>
        <taxon>Bacillota</taxon>
        <taxon>Bacilli</taxon>
        <taxon>Bacillales</taxon>
        <taxon>Bacillaceae</taxon>
        <taxon>Metabacillus</taxon>
    </lineage>
</organism>
<evidence type="ECO:0008006" key="4">
    <source>
        <dbReference type="Google" id="ProtNLM"/>
    </source>
</evidence>
<evidence type="ECO:0000313" key="2">
    <source>
        <dbReference type="EMBL" id="MBD1383591.1"/>
    </source>
</evidence>